<dbReference type="SUPFAM" id="SSF53822">
    <property type="entry name" value="Periplasmic binding protein-like I"/>
    <property type="match status" value="1"/>
</dbReference>
<gene>
    <name evidence="5" type="ORF">KDK95_24105</name>
</gene>
<dbReference type="InterPro" id="IPR000843">
    <property type="entry name" value="HTH_LacI"/>
</dbReference>
<dbReference type="InterPro" id="IPR010982">
    <property type="entry name" value="Lambda_DNA-bd_dom_sf"/>
</dbReference>
<dbReference type="AlphaFoldDB" id="A0A941EDM3"/>
<keyword evidence="2 5" id="KW-0238">DNA-binding</keyword>
<protein>
    <submittedName>
        <fullName evidence="5">LacI family DNA-binding transcriptional regulator</fullName>
    </submittedName>
</protein>
<dbReference type="GO" id="GO:0000976">
    <property type="term" value="F:transcription cis-regulatory region binding"/>
    <property type="evidence" value="ECO:0007669"/>
    <property type="project" value="TreeGrafter"/>
</dbReference>
<dbReference type="Pfam" id="PF13377">
    <property type="entry name" value="Peripla_BP_3"/>
    <property type="match status" value="1"/>
</dbReference>
<dbReference type="GO" id="GO:0003700">
    <property type="term" value="F:DNA-binding transcription factor activity"/>
    <property type="evidence" value="ECO:0007669"/>
    <property type="project" value="TreeGrafter"/>
</dbReference>
<sequence length="348" mass="36986">MSNGRDARPATLREVAEAVGCSVATVSRVLAGDRPVGPDLARRVQQAARDLGYLPNQVARALRSRSTATVGLVLPQITNPFFPSLMREVERALHEQGRALLLADSADDPALEAERVELLIARQVDGLIVAPVDQERSMATLAKAAARVPVVLLDRSVDEVQADAVTVDNAAGMRLLLEHLKALGHSRFWFLGAAGDASAAVERRAAFQDWAVRHAGFWRVELGDFSVRFGQHTAGRAVTAPAAQRPDAIVCANDLIAAGAVQRLRELGVSVPGELAVTGFDDIDLASLTSPGLTTVRQPNRELAAEAARMLAARIHQPEAAARAVRLTPTLVARGSTVVVQSPQGSTL</sequence>
<evidence type="ECO:0000313" key="5">
    <source>
        <dbReference type="EMBL" id="MBR7829412.1"/>
    </source>
</evidence>
<evidence type="ECO:0000256" key="1">
    <source>
        <dbReference type="ARBA" id="ARBA00023015"/>
    </source>
</evidence>
<dbReference type="CDD" id="cd06267">
    <property type="entry name" value="PBP1_LacI_sugar_binding-like"/>
    <property type="match status" value="1"/>
</dbReference>
<dbReference type="Proteomes" id="UP000676325">
    <property type="component" value="Unassembled WGS sequence"/>
</dbReference>
<proteinExistence type="predicted"/>
<dbReference type="InterPro" id="IPR046335">
    <property type="entry name" value="LacI/GalR-like_sensor"/>
</dbReference>
<keyword evidence="3" id="KW-0804">Transcription</keyword>
<comment type="caution">
    <text evidence="5">The sequence shown here is derived from an EMBL/GenBank/DDBJ whole genome shotgun (WGS) entry which is preliminary data.</text>
</comment>
<dbReference type="SUPFAM" id="SSF47413">
    <property type="entry name" value="lambda repressor-like DNA-binding domains"/>
    <property type="match status" value="1"/>
</dbReference>
<keyword evidence="6" id="KW-1185">Reference proteome</keyword>
<evidence type="ECO:0000256" key="3">
    <source>
        <dbReference type="ARBA" id="ARBA00023163"/>
    </source>
</evidence>
<evidence type="ECO:0000313" key="6">
    <source>
        <dbReference type="Proteomes" id="UP000676325"/>
    </source>
</evidence>
<dbReference type="Gene3D" id="3.40.50.2300">
    <property type="match status" value="2"/>
</dbReference>
<dbReference type="PANTHER" id="PTHR30146:SF109">
    <property type="entry name" value="HTH-TYPE TRANSCRIPTIONAL REGULATOR GALS"/>
    <property type="match status" value="1"/>
</dbReference>
<dbReference type="PANTHER" id="PTHR30146">
    <property type="entry name" value="LACI-RELATED TRANSCRIPTIONAL REPRESSOR"/>
    <property type="match status" value="1"/>
</dbReference>
<keyword evidence="1" id="KW-0805">Transcription regulation</keyword>
<organism evidence="5 6">
    <name type="scientific">Actinospica acidithermotolerans</name>
    <dbReference type="NCBI Taxonomy" id="2828514"/>
    <lineage>
        <taxon>Bacteria</taxon>
        <taxon>Bacillati</taxon>
        <taxon>Actinomycetota</taxon>
        <taxon>Actinomycetes</taxon>
        <taxon>Catenulisporales</taxon>
        <taxon>Actinospicaceae</taxon>
        <taxon>Actinospica</taxon>
    </lineage>
</organism>
<dbReference type="Pfam" id="PF00356">
    <property type="entry name" value="LacI"/>
    <property type="match status" value="1"/>
</dbReference>
<feature type="domain" description="HTH lacI-type" evidence="4">
    <location>
        <begin position="10"/>
        <end position="64"/>
    </location>
</feature>
<evidence type="ECO:0000256" key="2">
    <source>
        <dbReference type="ARBA" id="ARBA00023125"/>
    </source>
</evidence>
<evidence type="ECO:0000259" key="4">
    <source>
        <dbReference type="PROSITE" id="PS50932"/>
    </source>
</evidence>
<dbReference type="EMBL" id="JAGSOH010000085">
    <property type="protein sequence ID" value="MBR7829412.1"/>
    <property type="molecule type" value="Genomic_DNA"/>
</dbReference>
<reference evidence="5" key="1">
    <citation type="submission" date="2021-04" db="EMBL/GenBank/DDBJ databases">
        <title>Genome based classification of Actinospica acidithermotolerans sp. nov., an actinobacterium isolated from an Indonesian hot spring.</title>
        <authorList>
            <person name="Kusuma A.B."/>
            <person name="Putra K.E."/>
            <person name="Nafisah S."/>
            <person name="Loh J."/>
            <person name="Nouioui I."/>
            <person name="Goodfellow M."/>
        </authorList>
    </citation>
    <scope>NUCLEOTIDE SEQUENCE</scope>
    <source>
        <strain evidence="5">MGRD01-02</strain>
    </source>
</reference>
<dbReference type="SMART" id="SM00354">
    <property type="entry name" value="HTH_LACI"/>
    <property type="match status" value="1"/>
</dbReference>
<dbReference type="PROSITE" id="PS50932">
    <property type="entry name" value="HTH_LACI_2"/>
    <property type="match status" value="1"/>
</dbReference>
<dbReference type="InterPro" id="IPR028082">
    <property type="entry name" value="Peripla_BP_I"/>
</dbReference>
<accession>A0A941EDM3</accession>
<dbReference type="Gene3D" id="1.10.260.40">
    <property type="entry name" value="lambda repressor-like DNA-binding domains"/>
    <property type="match status" value="1"/>
</dbReference>
<dbReference type="CDD" id="cd01392">
    <property type="entry name" value="HTH_LacI"/>
    <property type="match status" value="1"/>
</dbReference>
<dbReference type="RefSeq" id="WP_212520547.1">
    <property type="nucleotide sequence ID" value="NZ_JAGSOH010000085.1"/>
</dbReference>
<name>A0A941EDM3_9ACTN</name>